<dbReference type="RefSeq" id="WP_185070853.1">
    <property type="nucleotide sequence ID" value="NZ_JACHMB010000001.1"/>
</dbReference>
<comment type="caution">
    <text evidence="1">The sequence shown here is derived from an EMBL/GenBank/DDBJ whole genome shotgun (WGS) entry which is preliminary data.</text>
</comment>
<dbReference type="Proteomes" id="UP000579153">
    <property type="component" value="Unassembled WGS sequence"/>
</dbReference>
<accession>A0A7W9G4Y4</accession>
<dbReference type="AlphaFoldDB" id="A0A7W9G4Y4"/>
<protein>
    <submittedName>
        <fullName evidence="1">Uncharacterized protein</fullName>
    </submittedName>
</protein>
<organism evidence="1 2">
    <name type="scientific">Nonomuraea jabiensis</name>
    <dbReference type="NCBI Taxonomy" id="882448"/>
    <lineage>
        <taxon>Bacteria</taxon>
        <taxon>Bacillati</taxon>
        <taxon>Actinomycetota</taxon>
        <taxon>Actinomycetes</taxon>
        <taxon>Streptosporangiales</taxon>
        <taxon>Streptosporangiaceae</taxon>
        <taxon>Nonomuraea</taxon>
    </lineage>
</organism>
<gene>
    <name evidence="1" type="ORF">HD596_004019</name>
</gene>
<proteinExistence type="predicted"/>
<name>A0A7W9G4Y4_9ACTN</name>
<keyword evidence="2" id="KW-1185">Reference proteome</keyword>
<sequence length="112" mass="12774">MNARAGVDSPAESLARKLAEELERYGIASQVSECQGVALVGIWSVRLAVWCEWGSQGWRFRWCLNDTSERWTYTSCPCSAMETAVRRLVHRYQMRHIQVYGTDPFATGEVRS</sequence>
<reference evidence="1 2" key="1">
    <citation type="submission" date="2020-08" db="EMBL/GenBank/DDBJ databases">
        <title>Sequencing the genomes of 1000 actinobacteria strains.</title>
        <authorList>
            <person name="Klenk H.-P."/>
        </authorList>
    </citation>
    <scope>NUCLEOTIDE SEQUENCE [LARGE SCALE GENOMIC DNA]</scope>
    <source>
        <strain evidence="1 2">DSM 45507</strain>
    </source>
</reference>
<dbReference type="EMBL" id="JACHMB010000001">
    <property type="protein sequence ID" value="MBB5777263.1"/>
    <property type="molecule type" value="Genomic_DNA"/>
</dbReference>
<evidence type="ECO:0000313" key="2">
    <source>
        <dbReference type="Proteomes" id="UP000579153"/>
    </source>
</evidence>
<evidence type="ECO:0000313" key="1">
    <source>
        <dbReference type="EMBL" id="MBB5777263.1"/>
    </source>
</evidence>